<dbReference type="InterPro" id="IPR036291">
    <property type="entry name" value="NAD(P)-bd_dom_sf"/>
</dbReference>
<dbReference type="Pfam" id="PF22725">
    <property type="entry name" value="GFO_IDH_MocA_C3"/>
    <property type="match status" value="1"/>
</dbReference>
<comment type="caution">
    <text evidence="5">The sequence shown here is derived from an EMBL/GenBank/DDBJ whole genome shotgun (WGS) entry which is preliminary data.</text>
</comment>
<evidence type="ECO:0000259" key="3">
    <source>
        <dbReference type="Pfam" id="PF01408"/>
    </source>
</evidence>
<organism evidence="5 6">
    <name type="scientific">Hephaestia caeni</name>
    <dbReference type="NCBI Taxonomy" id="645617"/>
    <lineage>
        <taxon>Bacteria</taxon>
        <taxon>Pseudomonadati</taxon>
        <taxon>Pseudomonadota</taxon>
        <taxon>Alphaproteobacteria</taxon>
        <taxon>Sphingomonadales</taxon>
        <taxon>Sphingomonadaceae</taxon>
        <taxon>Hephaestia</taxon>
    </lineage>
</organism>
<feature type="domain" description="GFO/IDH/MocA-like oxidoreductase" evidence="4">
    <location>
        <begin position="144"/>
        <end position="262"/>
    </location>
</feature>
<dbReference type="SUPFAM" id="SSF55347">
    <property type="entry name" value="Glyceraldehyde-3-phosphate dehydrogenase-like, C-terminal domain"/>
    <property type="match status" value="1"/>
</dbReference>
<reference evidence="5 6" key="1">
    <citation type="submission" date="2018-08" db="EMBL/GenBank/DDBJ databases">
        <title>Genomic Encyclopedia of Type Strains, Phase IV (KMG-IV): sequencing the most valuable type-strain genomes for metagenomic binning, comparative biology and taxonomic classification.</title>
        <authorList>
            <person name="Goeker M."/>
        </authorList>
    </citation>
    <scope>NUCLEOTIDE SEQUENCE [LARGE SCALE GENOMIC DNA]</scope>
    <source>
        <strain evidence="5 6">DSM 25527</strain>
    </source>
</reference>
<dbReference type="GO" id="GO:0016491">
    <property type="term" value="F:oxidoreductase activity"/>
    <property type="evidence" value="ECO:0007669"/>
    <property type="project" value="UniProtKB-KW"/>
</dbReference>
<dbReference type="EMBL" id="QXDC01000003">
    <property type="protein sequence ID" value="RIA43784.1"/>
    <property type="molecule type" value="Genomic_DNA"/>
</dbReference>
<evidence type="ECO:0000256" key="2">
    <source>
        <dbReference type="ARBA" id="ARBA00023002"/>
    </source>
</evidence>
<dbReference type="Gene3D" id="3.30.360.10">
    <property type="entry name" value="Dihydrodipicolinate Reductase, domain 2"/>
    <property type="match status" value="1"/>
</dbReference>
<dbReference type="InterPro" id="IPR051317">
    <property type="entry name" value="Gfo/Idh/MocA_oxidoreduct"/>
</dbReference>
<keyword evidence="2" id="KW-0560">Oxidoreductase</keyword>
<feature type="domain" description="Gfo/Idh/MocA-like oxidoreductase N-terminal" evidence="3">
    <location>
        <begin position="21"/>
        <end position="135"/>
    </location>
</feature>
<gene>
    <name evidence="5" type="ORF">DFR49_2013</name>
</gene>
<accession>A0A397PCC3</accession>
<comment type="similarity">
    <text evidence="1">Belongs to the Gfo/Idh/MocA family.</text>
</comment>
<dbReference type="RefSeq" id="WP_119035593.1">
    <property type="nucleotide sequence ID" value="NZ_QXDC01000003.1"/>
</dbReference>
<dbReference type="Proteomes" id="UP000266568">
    <property type="component" value="Unassembled WGS sequence"/>
</dbReference>
<dbReference type="SUPFAM" id="SSF51735">
    <property type="entry name" value="NAD(P)-binding Rossmann-fold domains"/>
    <property type="match status" value="1"/>
</dbReference>
<name>A0A397PCC3_9SPHN</name>
<dbReference type="PANTHER" id="PTHR43708:SF5">
    <property type="entry name" value="CONSERVED EXPRESSED OXIDOREDUCTASE (EUROFUNG)-RELATED"/>
    <property type="match status" value="1"/>
</dbReference>
<sequence length="353" mass="38265">MSALGQPLRQQWPMPSHPRPIVIIGTGGIVKDAHLPAYRKAGFTVAGLYDNDRARADALAGEWGIGTVFDTLEQAAAADAVFDVAAPPVAHVDILSALPEGAAVLLQKPMGLDLAAATAIRDTCRARRLTTSVNFQLRYSAMMLAVADAIARGRLGDLVEIEVHLNLVTPWHLFPHLIPNPRVEIVSHSIHYLDTIRAFAGDPKGVFARSYAHPSSPLADTRTTAILDYDAPLRVALSINHHHEFGRRFQDASFRVEGSDGAMMIKLGLLLDYPTGEPDELWFAPRGGPWEQVPLGGAWFPDAFIGPMANLQRFAAGEDDRLATAVEDAWKTMALVEACYRAAAAPAYPIPTE</sequence>
<evidence type="ECO:0000313" key="5">
    <source>
        <dbReference type="EMBL" id="RIA43784.1"/>
    </source>
</evidence>
<dbReference type="Pfam" id="PF01408">
    <property type="entry name" value="GFO_IDH_MocA"/>
    <property type="match status" value="1"/>
</dbReference>
<dbReference type="Gene3D" id="3.40.50.720">
    <property type="entry name" value="NAD(P)-binding Rossmann-like Domain"/>
    <property type="match status" value="1"/>
</dbReference>
<evidence type="ECO:0000259" key="4">
    <source>
        <dbReference type="Pfam" id="PF22725"/>
    </source>
</evidence>
<keyword evidence="6" id="KW-1185">Reference proteome</keyword>
<dbReference type="InterPro" id="IPR055170">
    <property type="entry name" value="GFO_IDH_MocA-like_dom"/>
</dbReference>
<dbReference type="AlphaFoldDB" id="A0A397PCC3"/>
<dbReference type="PANTHER" id="PTHR43708">
    <property type="entry name" value="CONSERVED EXPRESSED OXIDOREDUCTASE (EUROFUNG)"/>
    <property type="match status" value="1"/>
</dbReference>
<dbReference type="GO" id="GO:0000166">
    <property type="term" value="F:nucleotide binding"/>
    <property type="evidence" value="ECO:0007669"/>
    <property type="project" value="InterPro"/>
</dbReference>
<evidence type="ECO:0000256" key="1">
    <source>
        <dbReference type="ARBA" id="ARBA00010928"/>
    </source>
</evidence>
<dbReference type="InterPro" id="IPR000683">
    <property type="entry name" value="Gfo/Idh/MocA-like_OxRdtase_N"/>
</dbReference>
<proteinExistence type="inferred from homology"/>
<dbReference type="OrthoDB" id="6183734at2"/>
<evidence type="ECO:0000313" key="6">
    <source>
        <dbReference type="Proteomes" id="UP000266568"/>
    </source>
</evidence>
<protein>
    <submittedName>
        <fullName evidence="5">Putative dehydrogenase</fullName>
    </submittedName>
</protein>